<protein>
    <submittedName>
        <fullName evidence="1">Protein of uncharacterized function DUF2625</fullName>
    </submittedName>
</protein>
<organism evidence="1 2">
    <name type="scientific">Neisseria elongata</name>
    <dbReference type="NCBI Taxonomy" id="495"/>
    <lineage>
        <taxon>Bacteria</taxon>
        <taxon>Pseudomonadati</taxon>
        <taxon>Pseudomonadota</taxon>
        <taxon>Betaproteobacteria</taxon>
        <taxon>Neisseriales</taxon>
        <taxon>Neisseriaceae</taxon>
        <taxon>Neisseria</taxon>
    </lineage>
</organism>
<dbReference type="AlphaFoldDB" id="A0A378TZX0"/>
<evidence type="ECO:0000313" key="1">
    <source>
        <dbReference type="EMBL" id="STZ67662.1"/>
    </source>
</evidence>
<gene>
    <name evidence="1" type="ORF">NCTC10660_01146</name>
</gene>
<dbReference type="InterPro" id="IPR021239">
    <property type="entry name" value="DUF2625"/>
</dbReference>
<evidence type="ECO:0000313" key="2">
    <source>
        <dbReference type="Proteomes" id="UP000254927"/>
    </source>
</evidence>
<dbReference type="Proteomes" id="UP000254927">
    <property type="component" value="Unassembled WGS sequence"/>
</dbReference>
<dbReference type="EMBL" id="UGQW01000002">
    <property type="protein sequence ID" value="STZ67662.1"/>
    <property type="molecule type" value="Genomic_DNA"/>
</dbReference>
<dbReference type="GeneID" id="93352129"/>
<accession>A0A378TZX0</accession>
<reference evidence="1 2" key="1">
    <citation type="submission" date="2018-06" db="EMBL/GenBank/DDBJ databases">
        <authorList>
            <consortium name="Pathogen Informatics"/>
            <person name="Doyle S."/>
        </authorList>
    </citation>
    <scope>NUCLEOTIDE SEQUENCE [LARGE SCALE GENOMIC DNA]</scope>
    <source>
        <strain evidence="1 2">NCTC10660</strain>
    </source>
</reference>
<dbReference type="RefSeq" id="WP_074897233.1">
    <property type="nucleotide sequence ID" value="NZ_CP031252.1"/>
</dbReference>
<dbReference type="Pfam" id="PF10946">
    <property type="entry name" value="DUF2625"/>
    <property type="match status" value="1"/>
</dbReference>
<proteinExistence type="predicted"/>
<sequence length="222" mass="24647">MKTLSDLINTTDPAWPLIQEWLAEAANPVEILPRDSAAAEAELVKTQVTTRSFMGAVVYETGGILIDHGWLRILGSGSAKLPRGLGSWNISRTQAEPAAPAPYYLIADDAAGGYFALNGGGLDGIPGNVFYLPPDTLEWEDCEKGYGDFLHWALVGDLQMYYENLRWQNWREEIRDLSGDNVYTFFPFLCTEEGGDINQVSRKPIAIAEHYAFTLDLQKTIL</sequence>
<dbReference type="NCBIfam" id="NF008498">
    <property type="entry name" value="PRK11408.1-5"/>
    <property type="match status" value="1"/>
</dbReference>
<name>A0A378TZX0_NEIEL</name>